<dbReference type="AlphaFoldDB" id="A0AAW4WCZ8"/>
<sequence length="179" mass="20429">MDFAPVAGDTAGNNLKWDSMKIEADMYLKTGNYSLLRDVRMRQARFTELEGNERIAISYYCMAFYADLNGFENLDRLIAARDSSFSDWKCTAHVDVGVVNKIFYLCSRCSVSESELLNVFCRSAFKPHTYQYHIFTIKECQELLLLAKNGQIGEINNRIQHATARFLADNSPDNKNIAV</sequence>
<proteinExistence type="predicted"/>
<evidence type="ECO:0000313" key="2">
    <source>
        <dbReference type="Proteomes" id="UP001198893"/>
    </source>
</evidence>
<reference evidence="1" key="1">
    <citation type="submission" date="2021-10" db="EMBL/GenBank/DDBJ databases">
        <title>Anaerobic single-cell dispensing facilitates the cultivation of human gut bacteria.</title>
        <authorList>
            <person name="Afrizal A."/>
        </authorList>
    </citation>
    <scope>NUCLEOTIDE SEQUENCE</scope>
    <source>
        <strain evidence="1">CLA-AA-H204</strain>
    </source>
</reference>
<organism evidence="1 2">
    <name type="scientific">Roseburia amylophila</name>
    <dbReference type="NCBI Taxonomy" id="2981794"/>
    <lineage>
        <taxon>Bacteria</taxon>
        <taxon>Bacillati</taxon>
        <taxon>Bacillota</taxon>
        <taxon>Clostridia</taxon>
        <taxon>Lachnospirales</taxon>
        <taxon>Lachnospiraceae</taxon>
        <taxon>Roseburia</taxon>
    </lineage>
</organism>
<dbReference type="Proteomes" id="UP001198893">
    <property type="component" value="Unassembled WGS sequence"/>
</dbReference>
<name>A0AAW4WCZ8_9FIRM</name>
<gene>
    <name evidence="1" type="ORF">LKD47_10235</name>
</gene>
<comment type="caution">
    <text evidence="1">The sequence shown here is derived from an EMBL/GenBank/DDBJ whole genome shotgun (WGS) entry which is preliminary data.</text>
</comment>
<protein>
    <recommendedName>
        <fullName evidence="3">HEPN domain-containing protein</fullName>
    </recommendedName>
</protein>
<dbReference type="EMBL" id="JAJEQW010000010">
    <property type="protein sequence ID" value="MCC2242675.1"/>
    <property type="molecule type" value="Genomic_DNA"/>
</dbReference>
<evidence type="ECO:0000313" key="1">
    <source>
        <dbReference type="EMBL" id="MCC2242675.1"/>
    </source>
</evidence>
<dbReference type="RefSeq" id="WP_227710399.1">
    <property type="nucleotide sequence ID" value="NZ_JAJEQW010000010.1"/>
</dbReference>
<accession>A0AAW4WCZ8</accession>
<evidence type="ECO:0008006" key="3">
    <source>
        <dbReference type="Google" id="ProtNLM"/>
    </source>
</evidence>